<gene>
    <name evidence="1" type="ORF">HCBG_04107</name>
</gene>
<dbReference type="Proteomes" id="UP000001631">
    <property type="component" value="Unassembled WGS sequence"/>
</dbReference>
<accession>C0NMY0</accession>
<proteinExistence type="predicted"/>
<keyword evidence="2" id="KW-1185">Reference proteome</keyword>
<dbReference type="InParanoid" id="C0NMY0"/>
<dbReference type="RefSeq" id="XP_045287709.1">
    <property type="nucleotide sequence ID" value="XM_045431156.1"/>
</dbReference>
<dbReference type="EMBL" id="GG663367">
    <property type="protein sequence ID" value="EEH07228.1"/>
    <property type="molecule type" value="Genomic_DNA"/>
</dbReference>
<dbReference type="AlphaFoldDB" id="C0NMY0"/>
<evidence type="ECO:0000313" key="2">
    <source>
        <dbReference type="Proteomes" id="UP000001631"/>
    </source>
</evidence>
<protein>
    <submittedName>
        <fullName evidence="1">Uncharacterized protein</fullName>
    </submittedName>
</protein>
<sequence length="133" mass="14678">MIPSTLQLERGRKNAGSVVGQQIRVLHAKWQAVVSSPFLGLPVDPSHIRTNPPPQSDFDSCFLTGWGPIWGIDLTGLAETYARSSDFPATLLKFMRVLVAEDRLESNNKVILMTNTASQGYLVLLCNSIYCDL</sequence>
<dbReference type="GeneID" id="69037123"/>
<name>C0NMY0_AJECG</name>
<organism evidence="1 2">
    <name type="scientific">Ajellomyces capsulatus (strain G186AR / H82 / ATCC MYA-2454 / RMSCC 2432)</name>
    <name type="common">Darling's disease fungus</name>
    <name type="synonym">Histoplasma capsulatum</name>
    <dbReference type="NCBI Taxonomy" id="447093"/>
    <lineage>
        <taxon>Eukaryota</taxon>
        <taxon>Fungi</taxon>
        <taxon>Dikarya</taxon>
        <taxon>Ascomycota</taxon>
        <taxon>Pezizomycotina</taxon>
        <taxon>Eurotiomycetes</taxon>
        <taxon>Eurotiomycetidae</taxon>
        <taxon>Onygenales</taxon>
        <taxon>Ajellomycetaceae</taxon>
        <taxon>Histoplasma</taxon>
    </lineage>
</organism>
<evidence type="ECO:0000313" key="1">
    <source>
        <dbReference type="EMBL" id="EEH07228.1"/>
    </source>
</evidence>
<dbReference type="HOGENOM" id="CLU_157367_0_0_1"/>
<reference evidence="1" key="1">
    <citation type="submission" date="2009-02" db="EMBL/GenBank/DDBJ databases">
        <title>The Genome Sequence of Ajellomyces capsulatus strain G186AR.</title>
        <authorList>
            <consortium name="The Broad Institute Genome Sequencing Platform"/>
            <person name="Champion M."/>
            <person name="Cuomo C."/>
            <person name="Ma L.-J."/>
            <person name="Henn M.R."/>
            <person name="Sil A."/>
            <person name="Goldman B."/>
            <person name="Young S.K."/>
            <person name="Kodira C.D."/>
            <person name="Zeng Q."/>
            <person name="Koehrsen M."/>
            <person name="Alvarado L."/>
            <person name="Berlin A."/>
            <person name="Borenstein D."/>
            <person name="Chen Z."/>
            <person name="Engels R."/>
            <person name="Freedman E."/>
            <person name="Gellesch M."/>
            <person name="Goldberg J."/>
            <person name="Griggs A."/>
            <person name="Gujja S."/>
            <person name="Heiman D."/>
            <person name="Hepburn T."/>
            <person name="Howarth C."/>
            <person name="Jen D."/>
            <person name="Larson L."/>
            <person name="Lewis B."/>
            <person name="Mehta T."/>
            <person name="Park D."/>
            <person name="Pearson M."/>
            <person name="Roberts A."/>
            <person name="Saif S."/>
            <person name="Shea T."/>
            <person name="Shenoy N."/>
            <person name="Sisk P."/>
            <person name="Stolte C."/>
            <person name="Sykes S."/>
            <person name="Walk T."/>
            <person name="White J."/>
            <person name="Yandava C."/>
            <person name="Klein B."/>
            <person name="McEwen J.G."/>
            <person name="Puccia R."/>
            <person name="Goldman G.H."/>
            <person name="Felipe M.S."/>
            <person name="Nino-Vega G."/>
            <person name="San-Blas G."/>
            <person name="Taylor J."/>
            <person name="Mendoza L."/>
            <person name="Galagan J."/>
            <person name="Nusbaum C."/>
            <person name="Birren B."/>
        </authorList>
    </citation>
    <scope>NUCLEOTIDE SEQUENCE</scope>
    <source>
        <strain evidence="1">G186AR</strain>
    </source>
</reference>